<feature type="domain" description="RRM" evidence="4">
    <location>
        <begin position="314"/>
        <end position="389"/>
    </location>
</feature>
<dbReference type="SUPFAM" id="SSF54928">
    <property type="entry name" value="RNA-binding domain, RBD"/>
    <property type="match status" value="1"/>
</dbReference>
<feature type="region of interest" description="Disordered" evidence="3">
    <location>
        <begin position="273"/>
        <end position="311"/>
    </location>
</feature>
<dbReference type="Pfam" id="PF02136">
    <property type="entry name" value="NTF2"/>
    <property type="match status" value="1"/>
</dbReference>
<feature type="region of interest" description="Disordered" evidence="3">
    <location>
        <begin position="390"/>
        <end position="416"/>
    </location>
</feature>
<dbReference type="HOGENOM" id="CLU_026954_3_0_1"/>
<dbReference type="Gene3D" id="3.30.70.330">
    <property type="match status" value="1"/>
</dbReference>
<dbReference type="PANTHER" id="PTHR10693">
    <property type="entry name" value="RAS GTPASE-ACTIVATING PROTEIN-BINDING PROTEIN"/>
    <property type="match status" value="1"/>
</dbReference>
<dbReference type="GO" id="GO:0005829">
    <property type="term" value="C:cytosol"/>
    <property type="evidence" value="ECO:0000318"/>
    <property type="project" value="GO_Central"/>
</dbReference>
<dbReference type="InterPro" id="IPR000504">
    <property type="entry name" value="RRM_dom"/>
</dbReference>
<dbReference type="GO" id="GO:0003729">
    <property type="term" value="F:mRNA binding"/>
    <property type="evidence" value="ECO:0000318"/>
    <property type="project" value="GO_Central"/>
</dbReference>
<evidence type="ECO:0000259" key="5">
    <source>
        <dbReference type="PROSITE" id="PS50177"/>
    </source>
</evidence>
<dbReference type="AlphaFoldDB" id="W1PCA0"/>
<dbReference type="PANTHER" id="PTHR10693:SF20">
    <property type="entry name" value="AT27578P"/>
    <property type="match status" value="1"/>
</dbReference>
<feature type="region of interest" description="Disordered" evidence="3">
    <location>
        <begin position="141"/>
        <end position="181"/>
    </location>
</feature>
<feature type="domain" description="NTF2" evidence="5">
    <location>
        <begin position="17"/>
        <end position="133"/>
    </location>
</feature>
<evidence type="ECO:0000313" key="7">
    <source>
        <dbReference type="Proteomes" id="UP000017836"/>
    </source>
</evidence>
<organism evidence="6 7">
    <name type="scientific">Amborella trichopoda</name>
    <dbReference type="NCBI Taxonomy" id="13333"/>
    <lineage>
        <taxon>Eukaryota</taxon>
        <taxon>Viridiplantae</taxon>
        <taxon>Streptophyta</taxon>
        <taxon>Embryophyta</taxon>
        <taxon>Tracheophyta</taxon>
        <taxon>Spermatophyta</taxon>
        <taxon>Magnoliopsida</taxon>
        <taxon>Amborellales</taxon>
        <taxon>Amborellaceae</taxon>
        <taxon>Amborella</taxon>
    </lineage>
</organism>
<dbReference type="FunFam" id="3.10.450.50:FF:000003">
    <property type="entry name" value="Nuclear transport factor 2 family protein"/>
    <property type="match status" value="1"/>
</dbReference>
<evidence type="ECO:0000256" key="3">
    <source>
        <dbReference type="SAM" id="MobiDB-lite"/>
    </source>
</evidence>
<dbReference type="Gene3D" id="3.10.450.50">
    <property type="match status" value="1"/>
</dbReference>
<feature type="region of interest" description="Disordered" evidence="3">
    <location>
        <begin position="214"/>
        <end position="233"/>
    </location>
</feature>
<keyword evidence="1 2" id="KW-0694">RNA-binding</keyword>
<accession>W1PCA0</accession>
<dbReference type="InterPro" id="IPR012677">
    <property type="entry name" value="Nucleotide-bd_a/b_plait_sf"/>
</dbReference>
<evidence type="ECO:0008006" key="8">
    <source>
        <dbReference type="Google" id="ProtNLM"/>
    </source>
</evidence>
<evidence type="ECO:0000259" key="4">
    <source>
        <dbReference type="PROSITE" id="PS50102"/>
    </source>
</evidence>
<dbReference type="SUPFAM" id="SSF54427">
    <property type="entry name" value="NTF2-like"/>
    <property type="match status" value="1"/>
</dbReference>
<dbReference type="CDD" id="cd00590">
    <property type="entry name" value="RRM_SF"/>
    <property type="match status" value="1"/>
</dbReference>
<feature type="compositionally biased region" description="Low complexity" evidence="3">
    <location>
        <begin position="294"/>
        <end position="304"/>
    </location>
</feature>
<dbReference type="STRING" id="13333.W1PCA0"/>
<dbReference type="Pfam" id="PF00076">
    <property type="entry name" value="RRM_1"/>
    <property type="match status" value="1"/>
</dbReference>
<dbReference type="PROSITE" id="PS50102">
    <property type="entry name" value="RRM"/>
    <property type="match status" value="1"/>
</dbReference>
<dbReference type="OMA" id="HQSPQMV"/>
<proteinExistence type="predicted"/>
<dbReference type="EMBL" id="KI393735">
    <property type="protein sequence ID" value="ERN07552.1"/>
    <property type="molecule type" value="Genomic_DNA"/>
</dbReference>
<dbReference type="Proteomes" id="UP000017836">
    <property type="component" value="Unassembled WGS sequence"/>
</dbReference>
<evidence type="ECO:0000313" key="6">
    <source>
        <dbReference type="EMBL" id="ERN07552.1"/>
    </source>
</evidence>
<dbReference type="InterPro" id="IPR032710">
    <property type="entry name" value="NTF2-like_dom_sf"/>
</dbReference>
<keyword evidence="7" id="KW-1185">Reference proteome</keyword>
<dbReference type="PROSITE" id="PS50177">
    <property type="entry name" value="NTF2_DOMAIN"/>
    <property type="match status" value="1"/>
</dbReference>
<evidence type="ECO:0000256" key="1">
    <source>
        <dbReference type="ARBA" id="ARBA00022884"/>
    </source>
</evidence>
<dbReference type="CDD" id="cd00780">
    <property type="entry name" value="NTF2"/>
    <property type="match status" value="1"/>
</dbReference>
<feature type="compositionally biased region" description="Basic and acidic residues" evidence="3">
    <location>
        <begin position="214"/>
        <end position="223"/>
    </location>
</feature>
<dbReference type="InterPro" id="IPR018222">
    <property type="entry name" value="Nuclear_transport_factor_2_euk"/>
</dbReference>
<dbReference type="InterPro" id="IPR039539">
    <property type="entry name" value="Ras_GTPase_bind_prot"/>
</dbReference>
<dbReference type="InterPro" id="IPR035979">
    <property type="entry name" value="RBD_domain_sf"/>
</dbReference>
<name>W1PCA0_AMBTC</name>
<dbReference type="InterPro" id="IPR002075">
    <property type="entry name" value="NTF2_dom"/>
</dbReference>
<sequence>MESQDNNSPPVPSAQVVGNAFVAQYYHILHQSPSLVYRFYQDSSVLGRPEPDGEMSSVTTMQAINDKILSLDYSELKAEIKTVDAQKSFDGGVIVLVTGYLTGKDNLTRKFTQSFFLAPQDKGFFVLNDVFRYVDESEKLEGKSASTDGISETEPDSPLTSELEPAPTVQEHEVSKQAAPVVENGVNNAQGDLEASDNSEGSVVEEEVLLEKTTDIRQKDVQSKVESPSQVQEDVPKKSYASIVKVMKENKAPMSVQVPTKALVKEVPLKVAPKNPDCSPVASPAPAPAPKTLESSNGNGPESSSPEESEAEGYSIYIGGLPMSATVSKVEEEFKKFGPIKIGGIQVRSNKGFCFGFVEFESHSSVESALKASPITIGGRQAFVEEKRTTTRVGRGRFPQGRGGFRNDGFRGRGNYGGRGYSRGDFGNRGDSIGRGRNYQRVDARAVVA</sequence>
<dbReference type="KEGG" id="atr:18435775"/>
<protein>
    <recommendedName>
        <fullName evidence="8">NTF2 domain-containing protein</fullName>
    </recommendedName>
</protein>
<dbReference type="Gramene" id="ERN07552">
    <property type="protein sequence ID" value="ERN07552"/>
    <property type="gene ID" value="AMTR_s00154p00067340"/>
</dbReference>
<dbReference type="eggNOG" id="KOG0116">
    <property type="taxonomic scope" value="Eukaryota"/>
</dbReference>
<evidence type="ECO:0000256" key="2">
    <source>
        <dbReference type="PROSITE-ProRule" id="PRU00176"/>
    </source>
</evidence>
<dbReference type="SMART" id="SM00360">
    <property type="entry name" value="RRM"/>
    <property type="match status" value="1"/>
</dbReference>
<dbReference type="OrthoDB" id="339151at2759"/>
<reference evidence="7" key="1">
    <citation type="journal article" date="2013" name="Science">
        <title>The Amborella genome and the evolution of flowering plants.</title>
        <authorList>
            <consortium name="Amborella Genome Project"/>
        </authorList>
    </citation>
    <scope>NUCLEOTIDE SEQUENCE [LARGE SCALE GENOMIC DNA]</scope>
</reference>
<gene>
    <name evidence="6" type="ORF">AMTR_s00154p00067340</name>
</gene>
<feature type="compositionally biased region" description="Gly residues" evidence="3">
    <location>
        <begin position="401"/>
        <end position="416"/>
    </location>
</feature>